<reference evidence="2 3" key="1">
    <citation type="submission" date="2021-06" db="EMBL/GenBank/DDBJ databases">
        <authorList>
            <person name="Palmer J.M."/>
        </authorList>
    </citation>
    <scope>NUCLEOTIDE SEQUENCE [LARGE SCALE GENOMIC DNA]</scope>
    <source>
        <strain evidence="2 3">MEX-2019</strain>
        <tissue evidence="2">Muscle</tissue>
    </source>
</reference>
<evidence type="ECO:0000256" key="1">
    <source>
        <dbReference type="SAM" id="MobiDB-lite"/>
    </source>
</evidence>
<dbReference type="Proteomes" id="UP001311232">
    <property type="component" value="Unassembled WGS sequence"/>
</dbReference>
<protein>
    <submittedName>
        <fullName evidence="2">Uncharacterized protein</fullName>
    </submittedName>
</protein>
<feature type="region of interest" description="Disordered" evidence="1">
    <location>
        <begin position="1"/>
        <end position="30"/>
    </location>
</feature>
<comment type="caution">
    <text evidence="2">The sequence shown here is derived from an EMBL/GenBank/DDBJ whole genome shotgun (WGS) entry which is preliminary data.</text>
</comment>
<sequence>MGKTSSPRCPSPQQPDASLPGYLWGNKNSSPSPGAGFQLTHGFESLAKKELKEDLSRVLRDDATEAYIWRDKSLQANFSSTWPFPEELESWNSF</sequence>
<keyword evidence="3" id="KW-1185">Reference proteome</keyword>
<evidence type="ECO:0000313" key="3">
    <source>
        <dbReference type="Proteomes" id="UP001311232"/>
    </source>
</evidence>
<dbReference type="EMBL" id="JAHHUM010001287">
    <property type="protein sequence ID" value="KAK5612874.1"/>
    <property type="molecule type" value="Genomic_DNA"/>
</dbReference>
<proteinExistence type="predicted"/>
<dbReference type="AlphaFoldDB" id="A0AAV9RUX6"/>
<evidence type="ECO:0000313" key="2">
    <source>
        <dbReference type="EMBL" id="KAK5612874.1"/>
    </source>
</evidence>
<organism evidence="2 3">
    <name type="scientific">Crenichthys baileyi</name>
    <name type="common">White River springfish</name>
    <dbReference type="NCBI Taxonomy" id="28760"/>
    <lineage>
        <taxon>Eukaryota</taxon>
        <taxon>Metazoa</taxon>
        <taxon>Chordata</taxon>
        <taxon>Craniata</taxon>
        <taxon>Vertebrata</taxon>
        <taxon>Euteleostomi</taxon>
        <taxon>Actinopterygii</taxon>
        <taxon>Neopterygii</taxon>
        <taxon>Teleostei</taxon>
        <taxon>Neoteleostei</taxon>
        <taxon>Acanthomorphata</taxon>
        <taxon>Ovalentaria</taxon>
        <taxon>Atherinomorphae</taxon>
        <taxon>Cyprinodontiformes</taxon>
        <taxon>Goodeidae</taxon>
        <taxon>Crenichthys</taxon>
    </lineage>
</organism>
<accession>A0AAV9RUX6</accession>
<name>A0AAV9RUX6_9TELE</name>
<gene>
    <name evidence="2" type="ORF">CRENBAI_005213</name>
</gene>